<dbReference type="InterPro" id="IPR028082">
    <property type="entry name" value="Peripla_BP_I"/>
</dbReference>
<name>A0ABM8PQ80_9HYPH</name>
<dbReference type="Gene3D" id="3.40.50.2300">
    <property type="match status" value="2"/>
</dbReference>
<protein>
    <submittedName>
        <fullName evidence="1">N-acetylmuramoyl-L-alanine amidase</fullName>
    </submittedName>
</protein>
<organism evidence="1 2">
    <name type="scientific">Pseudorhizobium halotolerans</name>
    <dbReference type="NCBI Taxonomy" id="1233081"/>
    <lineage>
        <taxon>Bacteria</taxon>
        <taxon>Pseudomonadati</taxon>
        <taxon>Pseudomonadota</taxon>
        <taxon>Alphaproteobacteria</taxon>
        <taxon>Hyphomicrobiales</taxon>
        <taxon>Rhizobiaceae</taxon>
        <taxon>Rhizobium/Agrobacterium group</taxon>
        <taxon>Pseudorhizobium</taxon>
    </lineage>
</organism>
<dbReference type="PANTHER" id="PTHR47628">
    <property type="match status" value="1"/>
</dbReference>
<dbReference type="EMBL" id="CABFWE030000005">
    <property type="protein sequence ID" value="CAD7042040.1"/>
    <property type="molecule type" value="Genomic_DNA"/>
</dbReference>
<evidence type="ECO:0000313" key="1">
    <source>
        <dbReference type="EMBL" id="CAD7042040.1"/>
    </source>
</evidence>
<comment type="caution">
    <text evidence="1">The sequence shown here is derived from an EMBL/GenBank/DDBJ whole genome shotgun (WGS) entry which is preliminary data.</text>
</comment>
<evidence type="ECO:0000313" key="2">
    <source>
        <dbReference type="Proteomes" id="UP000601041"/>
    </source>
</evidence>
<proteinExistence type="predicted"/>
<dbReference type="RefSeq" id="WP_142588370.1">
    <property type="nucleotide sequence ID" value="NZ_CABFWE030000005.1"/>
</dbReference>
<gene>
    <name evidence="1" type="ORF">RHAB21_03250</name>
</gene>
<reference evidence="1 2" key="1">
    <citation type="submission" date="2020-11" db="EMBL/GenBank/DDBJ databases">
        <authorList>
            <person name="Lassalle F."/>
        </authorList>
    </citation>
    <scope>NUCLEOTIDE SEQUENCE [LARGE SCALE GENOMIC DNA]</scope>
    <source>
        <strain evidence="1 2">AB21</strain>
    </source>
</reference>
<dbReference type="SUPFAM" id="SSF53822">
    <property type="entry name" value="Periplasmic binding protein-like I"/>
    <property type="match status" value="1"/>
</dbReference>
<dbReference type="PANTHER" id="PTHR47628:SF1">
    <property type="entry name" value="ALIPHATIC AMIDASE EXPRESSION-REGULATING PROTEIN"/>
    <property type="match status" value="1"/>
</dbReference>
<sequence>MKRVVDIGVLLSGSGMYAALAGASRAGVLRGVDEVNADPRLDVSLRVVERDPEGRLDRYAPLCREILRESETRHIFGCITSASRKEVIPELERFDGVLWYPVPYEGFEASEHVAYMHACPNQHLLPLLEWALPSLGKRAYLVGSNYIWGWEMARIARERVMAAAGEVLGDRYLPVGDTDLDHIIQEVRVLKPDFILNSLVGDSSYAFLVQLAELKQEAGFDKSPTVLSCNFTECEITSAGEAAEGLVSAGPWFEPNGGSGGSFHEMARQSVHELASLLHGRPRAELLPLSELLHSAISSGHKPRLDPEHHHARQPAIIARLENGRFREIKRLPALRADPYLTARSHSFQGGPWLKVVP</sequence>
<dbReference type="Proteomes" id="UP000601041">
    <property type="component" value="Unassembled WGS sequence"/>
</dbReference>
<accession>A0ABM8PQ80</accession>
<keyword evidence="2" id="KW-1185">Reference proteome</keyword>
<dbReference type="Pfam" id="PF13433">
    <property type="entry name" value="Peripla_BP_5"/>
    <property type="match status" value="1"/>
</dbReference>